<dbReference type="OrthoDB" id="5843172at2759"/>
<feature type="domain" description="Domain of unknown function DB" evidence="1">
    <location>
        <begin position="175"/>
        <end position="277"/>
    </location>
</feature>
<dbReference type="AlphaFoldDB" id="A0A8S1HLQ1"/>
<gene>
    <name evidence="2" type="ORF">CAUJ_LOCUS11227</name>
</gene>
<dbReference type="Proteomes" id="UP000835052">
    <property type="component" value="Unassembled WGS sequence"/>
</dbReference>
<name>A0A8S1HLQ1_9PELO</name>
<accession>A0A8S1HLQ1</accession>
<comment type="caution">
    <text evidence="2">The sequence shown here is derived from an EMBL/GenBank/DDBJ whole genome shotgun (WGS) entry which is preliminary data.</text>
</comment>
<organism evidence="2 3">
    <name type="scientific">Caenorhabditis auriculariae</name>
    <dbReference type="NCBI Taxonomy" id="2777116"/>
    <lineage>
        <taxon>Eukaryota</taxon>
        <taxon>Metazoa</taxon>
        <taxon>Ecdysozoa</taxon>
        <taxon>Nematoda</taxon>
        <taxon>Chromadorea</taxon>
        <taxon>Rhabditida</taxon>
        <taxon>Rhabditina</taxon>
        <taxon>Rhabditomorpha</taxon>
        <taxon>Rhabditoidea</taxon>
        <taxon>Rhabditidae</taxon>
        <taxon>Peloderinae</taxon>
        <taxon>Caenorhabditis</taxon>
    </lineage>
</organism>
<reference evidence="2" key="1">
    <citation type="submission" date="2020-10" db="EMBL/GenBank/DDBJ databases">
        <authorList>
            <person name="Kikuchi T."/>
        </authorList>
    </citation>
    <scope>NUCLEOTIDE SEQUENCE</scope>
    <source>
        <strain evidence="2">NKZ352</strain>
    </source>
</reference>
<dbReference type="InterPro" id="IPR002602">
    <property type="entry name" value="DB"/>
</dbReference>
<evidence type="ECO:0000259" key="1">
    <source>
        <dbReference type="Pfam" id="PF01682"/>
    </source>
</evidence>
<keyword evidence="3" id="KW-1185">Reference proteome</keyword>
<dbReference type="PANTHER" id="PTHR46705:SF4">
    <property type="entry name" value="DOMAIN OF UNKNOWN FUNCTION DB DOMAIN-CONTAINING PROTEIN"/>
    <property type="match status" value="1"/>
</dbReference>
<proteinExistence type="predicted"/>
<sequence length="286" mass="31191">MFPELDQRTQRAPLSLFCPLSLLKEGARGISTTENIRENTHKSFNPIFDDRLARLQLGGTVTPRLHPLWTAAEPSTAMISVLFAICAALPVTYACVASGTCGLGPCFNPIPPITPPCASSGCGVGFSCGSYGCYRTKARVHGAGTRQAGPVLFGADRFSQFRKQTADPNALFMQCCEQRGLPDACLQKCTFNTYSKDALTKMYFRQDACPLAASAEIQFCAAQGRDHTSCCVRNGVATTLAGDKCLTFCDQRPGNVTLLDYSYISCYDRFENMKACFWQDASQRSK</sequence>
<evidence type="ECO:0000313" key="2">
    <source>
        <dbReference type="EMBL" id="CAD6195308.1"/>
    </source>
</evidence>
<dbReference type="Pfam" id="PF01682">
    <property type="entry name" value="DB"/>
    <property type="match status" value="1"/>
</dbReference>
<protein>
    <recommendedName>
        <fullName evidence="1">Domain of unknown function DB domain-containing protein</fullName>
    </recommendedName>
</protein>
<dbReference type="PANTHER" id="PTHR46705">
    <property type="entry name" value="PROTEIN CBG09805"/>
    <property type="match status" value="1"/>
</dbReference>
<evidence type="ECO:0000313" key="3">
    <source>
        <dbReference type="Proteomes" id="UP000835052"/>
    </source>
</evidence>
<dbReference type="EMBL" id="CAJGYM010000053">
    <property type="protein sequence ID" value="CAD6195308.1"/>
    <property type="molecule type" value="Genomic_DNA"/>
</dbReference>